<dbReference type="Gene3D" id="3.90.230.10">
    <property type="entry name" value="Creatinase/methionine aminopeptidase superfamily"/>
    <property type="match status" value="1"/>
</dbReference>
<dbReference type="InterPro" id="IPR029149">
    <property type="entry name" value="Creatin/AminoP/Spt16_N"/>
</dbReference>
<evidence type="ECO:0000313" key="11">
    <source>
        <dbReference type="Proteomes" id="UP000663854"/>
    </source>
</evidence>
<dbReference type="CDD" id="cd01085">
    <property type="entry name" value="APP"/>
    <property type="match status" value="1"/>
</dbReference>
<evidence type="ECO:0000256" key="1">
    <source>
        <dbReference type="ARBA" id="ARBA00001936"/>
    </source>
</evidence>
<dbReference type="AlphaFoldDB" id="A0A814HWA1"/>
<dbReference type="SUPFAM" id="SSF55920">
    <property type="entry name" value="Creatinase/aminopeptidase"/>
    <property type="match status" value="1"/>
</dbReference>
<comment type="similarity">
    <text evidence="2">Belongs to the peptidase M24B family.</text>
</comment>
<gene>
    <name evidence="10" type="ORF">JXQ802_LOCUS20347</name>
    <name evidence="9" type="ORF">PYM288_LOCUS15336</name>
</gene>
<dbReference type="Pfam" id="PF16189">
    <property type="entry name" value="Creatinase_N_2"/>
    <property type="match status" value="1"/>
</dbReference>
<organism evidence="9 11">
    <name type="scientific">Rotaria sordida</name>
    <dbReference type="NCBI Taxonomy" id="392033"/>
    <lineage>
        <taxon>Eukaryota</taxon>
        <taxon>Metazoa</taxon>
        <taxon>Spiralia</taxon>
        <taxon>Gnathifera</taxon>
        <taxon>Rotifera</taxon>
        <taxon>Eurotatoria</taxon>
        <taxon>Bdelloidea</taxon>
        <taxon>Philodinida</taxon>
        <taxon>Philodinidae</taxon>
        <taxon>Rotaria</taxon>
    </lineage>
</organism>
<dbReference type="InterPro" id="IPR033740">
    <property type="entry name" value="Pept_M24B"/>
</dbReference>
<evidence type="ECO:0000256" key="5">
    <source>
        <dbReference type="ARBA" id="ARBA00023211"/>
    </source>
</evidence>
<dbReference type="InterPro" id="IPR032416">
    <property type="entry name" value="Peptidase_M24_C"/>
</dbReference>
<keyword evidence="3" id="KW-0479">Metal-binding</keyword>
<dbReference type="Proteomes" id="UP000663854">
    <property type="component" value="Unassembled WGS sequence"/>
</dbReference>
<dbReference type="PANTHER" id="PTHR43763:SF6">
    <property type="entry name" value="XAA-PRO AMINOPEPTIDASE 1"/>
    <property type="match status" value="1"/>
</dbReference>
<proteinExistence type="inferred from homology"/>
<dbReference type="Pfam" id="PF16188">
    <property type="entry name" value="Peptidase_M24_C"/>
    <property type="match status" value="1"/>
</dbReference>
<keyword evidence="5" id="KW-0464">Manganese</keyword>
<dbReference type="SUPFAM" id="SSF53092">
    <property type="entry name" value="Creatinase/prolidase N-terminal domain"/>
    <property type="match status" value="1"/>
</dbReference>
<dbReference type="Pfam" id="PF00557">
    <property type="entry name" value="Peptidase_M24"/>
    <property type="match status" value="1"/>
</dbReference>
<keyword evidence="4" id="KW-0378">Hydrolase</keyword>
<evidence type="ECO:0000256" key="3">
    <source>
        <dbReference type="ARBA" id="ARBA00022723"/>
    </source>
</evidence>
<dbReference type="PANTHER" id="PTHR43763">
    <property type="entry name" value="XAA-PRO AMINOPEPTIDASE 1"/>
    <property type="match status" value="1"/>
</dbReference>
<evidence type="ECO:0000313" key="9">
    <source>
        <dbReference type="EMBL" id="CAF1015443.1"/>
    </source>
</evidence>
<evidence type="ECO:0000313" key="12">
    <source>
        <dbReference type="Proteomes" id="UP000663870"/>
    </source>
</evidence>
<feature type="domain" description="Peptidase M24" evidence="6">
    <location>
        <begin position="319"/>
        <end position="535"/>
    </location>
</feature>
<dbReference type="InterPro" id="IPR050422">
    <property type="entry name" value="X-Pro_aminopeptidase_P"/>
</dbReference>
<comment type="cofactor">
    <cofactor evidence="1">
        <name>Mn(2+)</name>
        <dbReference type="ChEBI" id="CHEBI:29035"/>
    </cofactor>
</comment>
<evidence type="ECO:0000259" key="7">
    <source>
        <dbReference type="Pfam" id="PF01321"/>
    </source>
</evidence>
<evidence type="ECO:0000313" key="10">
    <source>
        <dbReference type="EMBL" id="CAF1123764.1"/>
    </source>
</evidence>
<dbReference type="InterPro" id="IPR000994">
    <property type="entry name" value="Pept_M24"/>
</dbReference>
<accession>A0A814HWA1</accession>
<dbReference type="InterPro" id="IPR036005">
    <property type="entry name" value="Creatinase/aminopeptidase-like"/>
</dbReference>
<dbReference type="FunFam" id="3.40.350.10:FF:000003">
    <property type="entry name" value="Xaa-pro aminopeptidase P"/>
    <property type="match status" value="1"/>
</dbReference>
<feature type="domain" description="Creatinase N-terminal" evidence="7">
    <location>
        <begin position="9"/>
        <end position="146"/>
    </location>
</feature>
<dbReference type="InterPro" id="IPR000587">
    <property type="entry name" value="Creatinase_N"/>
</dbReference>
<evidence type="ECO:0000256" key="2">
    <source>
        <dbReference type="ARBA" id="ARBA00008766"/>
    </source>
</evidence>
<dbReference type="Proteomes" id="UP000663870">
    <property type="component" value="Unassembled WGS sequence"/>
</dbReference>
<dbReference type="GO" id="GO:0070006">
    <property type="term" value="F:metalloaminopeptidase activity"/>
    <property type="evidence" value="ECO:0007669"/>
    <property type="project" value="InterPro"/>
</dbReference>
<dbReference type="EMBL" id="CAJNOL010000580">
    <property type="protein sequence ID" value="CAF1123764.1"/>
    <property type="molecule type" value="Genomic_DNA"/>
</dbReference>
<evidence type="ECO:0000259" key="6">
    <source>
        <dbReference type="Pfam" id="PF00557"/>
    </source>
</evidence>
<evidence type="ECO:0000256" key="4">
    <source>
        <dbReference type="ARBA" id="ARBA00022801"/>
    </source>
</evidence>
<dbReference type="GO" id="GO:0005737">
    <property type="term" value="C:cytoplasm"/>
    <property type="evidence" value="ECO:0007669"/>
    <property type="project" value="UniProtKB-ARBA"/>
</dbReference>
<dbReference type="Gene3D" id="3.40.350.10">
    <property type="entry name" value="Creatinase/prolidase N-terminal domain"/>
    <property type="match status" value="2"/>
</dbReference>
<protein>
    <submittedName>
        <fullName evidence="9">Uncharacterized protein</fullName>
    </submittedName>
</protein>
<reference evidence="9" key="1">
    <citation type="submission" date="2021-02" db="EMBL/GenBank/DDBJ databases">
        <authorList>
            <person name="Nowell W R."/>
        </authorList>
    </citation>
    <scope>NUCLEOTIDE SEQUENCE</scope>
</reference>
<dbReference type="GO" id="GO:0046872">
    <property type="term" value="F:metal ion binding"/>
    <property type="evidence" value="ECO:0007669"/>
    <property type="project" value="UniProtKB-KW"/>
</dbReference>
<dbReference type="EMBL" id="CAJNOH010000365">
    <property type="protein sequence ID" value="CAF1015443.1"/>
    <property type="molecule type" value="Genomic_DNA"/>
</dbReference>
<comment type="caution">
    <text evidence="9">The sequence shown here is derived from an EMBL/GenBank/DDBJ whole genome shotgun (WGS) entry which is preliminary data.</text>
</comment>
<keyword evidence="12" id="KW-1185">Reference proteome</keyword>
<evidence type="ECO:0000259" key="8">
    <source>
        <dbReference type="Pfam" id="PF16188"/>
    </source>
</evidence>
<dbReference type="Pfam" id="PF01321">
    <property type="entry name" value="Creatinase_N"/>
    <property type="match status" value="1"/>
</dbReference>
<name>A0A814HWA1_9BILA</name>
<dbReference type="FunFam" id="3.90.230.10:FF:000007">
    <property type="entry name" value="Xaa-Pro aminopeptidase P"/>
    <property type="match status" value="1"/>
</dbReference>
<feature type="domain" description="Peptidase M24 C-terminal" evidence="8">
    <location>
        <begin position="548"/>
        <end position="612"/>
    </location>
</feature>
<sequence length="612" mass="71021">MSSSSILLNNLRQLMKSKKYFHQIIHAYIIPTTDPHKNEYVADRYKRREFISNFTGSNGTALITENEALLWTDGRYFAQAEYQLDPTSWKLMRDGTKDVLSITNWIARNLEKNSFVGCDPQLVSINEWKEWKETLEQSDKQLVPIDINLIDILWDKQRPELPDEPIWKHDIQYSGASIDEKLSKVRSKMSQYQVDHLIVHRTDDVAWLFNLRGGDIPYNPVFLSYAIISNDYVKLFVDLNKLSDSIKKDLEYDNVNIYSYDCFYQQLKNDLQNKDPSDKFCASPSCNYAVQTIIPKKQLVIQDDIVYELKSVKNQCEIEGMKQAHIKDGVALCSYLHWLEQNIEKNQDLTEYSAAEKLRSFRCKQINYLYDSFETISASGKNAAIIHYTAKKESDTKITRNELYLIDSGGQYKEGTTDVTRTVHFGQPSDFEKECFTRVLKGFISLASCLFPPHTTGARLDSLARRSLWDVGLDYRHGTGHGVGCCLNVHEGPQSIGTRIRSDSYLLPGMILSDEPGYYSDDKFGIRIENCVLVVKKSSKYGYYNEDWLTFQQLTMVPIQRKLIDRSLLNNDEIDYINKYHERVRQLIRDEMIKQNVEKSLLEWIHTNTETI</sequence>